<protein>
    <recommendedName>
        <fullName evidence="2 3">Single-stranded DNA-binding protein</fullName>
    </recommendedName>
</protein>
<dbReference type="PIRSF" id="PIRSF002070">
    <property type="entry name" value="SSB"/>
    <property type="match status" value="1"/>
</dbReference>
<evidence type="ECO:0000313" key="5">
    <source>
        <dbReference type="Proteomes" id="UP000274545"/>
    </source>
</evidence>
<dbReference type="RefSeq" id="WP_127092874.1">
    <property type="nucleotide sequence ID" value="NZ_RAHC01000003.1"/>
</dbReference>
<evidence type="ECO:0000256" key="1">
    <source>
        <dbReference type="ARBA" id="ARBA00023125"/>
    </source>
</evidence>
<proteinExistence type="predicted"/>
<evidence type="ECO:0000256" key="2">
    <source>
        <dbReference type="PIRNR" id="PIRNR002070"/>
    </source>
</evidence>
<gene>
    <name evidence="4" type="ORF">D6D54_04425</name>
</gene>
<dbReference type="GO" id="GO:0006260">
    <property type="term" value="P:DNA replication"/>
    <property type="evidence" value="ECO:0007669"/>
    <property type="project" value="InterPro"/>
</dbReference>
<dbReference type="NCBIfam" id="TIGR00621">
    <property type="entry name" value="ssb"/>
    <property type="match status" value="1"/>
</dbReference>
<dbReference type="Pfam" id="PF00436">
    <property type="entry name" value="SSB"/>
    <property type="match status" value="1"/>
</dbReference>
<accession>A0A433ERK2</accession>
<dbReference type="Proteomes" id="UP000274545">
    <property type="component" value="Unassembled WGS sequence"/>
</dbReference>
<evidence type="ECO:0000256" key="3">
    <source>
        <dbReference type="RuleBase" id="RU000524"/>
    </source>
</evidence>
<dbReference type="InterPro" id="IPR012340">
    <property type="entry name" value="NA-bd_OB-fold"/>
</dbReference>
<dbReference type="EMBL" id="RAHC01000003">
    <property type="protein sequence ID" value="RUP77181.1"/>
    <property type="molecule type" value="Genomic_DNA"/>
</dbReference>
<reference evidence="4 5" key="1">
    <citation type="journal article" date="2019" name="Genome Biol. Evol.">
        <title>Toxin and genome evolution in a Drosophila defensive symbiosis.</title>
        <authorList>
            <person name="Ballinger M.J."/>
            <person name="Gawryluk R.M."/>
            <person name="Perlman S.J."/>
        </authorList>
    </citation>
    <scope>NUCLEOTIDE SEQUENCE [LARGE SCALE GENOMIC DNA]</scope>
    <source>
        <strain evidence="5">sNeo</strain>
    </source>
</reference>
<organism evidence="4 5">
    <name type="scientific">Spiroplasma poulsonii</name>
    <dbReference type="NCBI Taxonomy" id="2138"/>
    <lineage>
        <taxon>Bacteria</taxon>
        <taxon>Bacillati</taxon>
        <taxon>Mycoplasmatota</taxon>
        <taxon>Mollicutes</taxon>
        <taxon>Entomoplasmatales</taxon>
        <taxon>Spiroplasmataceae</taxon>
        <taxon>Spiroplasma</taxon>
    </lineage>
</organism>
<dbReference type="InterPro" id="IPR000424">
    <property type="entry name" value="Primosome_PriB/ssb"/>
</dbReference>
<sequence>MNQFNAIGRTTKDIEIKKTQNGKEYSIFNLAVTRPYSSQKETDFIPCQVLNKQAVVLQKYCQKGSQIAITGILQSFKDKDNKIEWIVQVSNYEFLHINNDLKKDILLSEKPKEQIEFNSSDTKELFNNDNQNIDNDAILWD</sequence>
<name>A0A433ERK2_9MOLU</name>
<evidence type="ECO:0000313" key="4">
    <source>
        <dbReference type="EMBL" id="RUP77181.1"/>
    </source>
</evidence>
<dbReference type="AlphaFoldDB" id="A0A433ERK2"/>
<dbReference type="GO" id="GO:0003697">
    <property type="term" value="F:single-stranded DNA binding"/>
    <property type="evidence" value="ECO:0007669"/>
    <property type="project" value="InterPro"/>
</dbReference>
<comment type="caution">
    <text evidence="4">The sequence shown here is derived from an EMBL/GenBank/DDBJ whole genome shotgun (WGS) entry which is preliminary data.</text>
</comment>
<dbReference type="PROSITE" id="PS50935">
    <property type="entry name" value="SSB"/>
    <property type="match status" value="1"/>
</dbReference>
<keyword evidence="1 2" id="KW-0238">DNA-binding</keyword>
<dbReference type="SUPFAM" id="SSF50249">
    <property type="entry name" value="Nucleic acid-binding proteins"/>
    <property type="match status" value="1"/>
</dbReference>
<dbReference type="CDD" id="cd04496">
    <property type="entry name" value="SSB_OBF"/>
    <property type="match status" value="1"/>
</dbReference>
<dbReference type="InterPro" id="IPR011344">
    <property type="entry name" value="ssDNA-bd"/>
</dbReference>
<dbReference type="Gene3D" id="2.40.50.140">
    <property type="entry name" value="Nucleic acid-binding proteins"/>
    <property type="match status" value="1"/>
</dbReference>